<evidence type="ECO:0000313" key="3">
    <source>
        <dbReference type="Proteomes" id="UP001221924"/>
    </source>
</evidence>
<feature type="non-terminal residue" evidence="2">
    <location>
        <position position="92"/>
    </location>
</feature>
<dbReference type="Gene3D" id="3.40.50.20">
    <property type="match status" value="1"/>
</dbReference>
<protein>
    <recommendedName>
        <fullName evidence="1">Carbamoyl phosphate synthase preATP-grasp domain-containing protein</fullName>
    </recommendedName>
</protein>
<dbReference type="InterPro" id="IPR058047">
    <property type="entry name" value="CPSase_preATP-grasp"/>
</dbReference>
<evidence type="ECO:0000313" key="2">
    <source>
        <dbReference type="EMBL" id="MDE8698448.1"/>
    </source>
</evidence>
<comment type="caution">
    <text evidence="2">The sequence shown here is derived from an EMBL/GenBank/DDBJ whole genome shotgun (WGS) entry which is preliminary data.</text>
</comment>
<feature type="domain" description="Carbamoyl phosphate synthase preATP-grasp" evidence="1">
    <location>
        <begin position="5"/>
        <end position="39"/>
    </location>
</feature>
<accession>A0AAX5MU84</accession>
<proteinExistence type="predicted"/>
<organism evidence="2 3">
    <name type="scientific">Bacteroides cellulosilyticus</name>
    <dbReference type="NCBI Taxonomy" id="246787"/>
    <lineage>
        <taxon>Bacteria</taxon>
        <taxon>Pseudomonadati</taxon>
        <taxon>Bacteroidota</taxon>
        <taxon>Bacteroidia</taxon>
        <taxon>Bacteroidales</taxon>
        <taxon>Bacteroidaceae</taxon>
        <taxon>Bacteroides</taxon>
    </lineage>
</organism>
<dbReference type="SUPFAM" id="SSF52440">
    <property type="entry name" value="PreATP-grasp domain"/>
    <property type="match status" value="1"/>
</dbReference>
<dbReference type="EMBL" id="JARFID010001237">
    <property type="protein sequence ID" value="MDE8698448.1"/>
    <property type="molecule type" value="Genomic_DNA"/>
</dbReference>
<dbReference type="Proteomes" id="UP001221924">
    <property type="component" value="Unassembled WGS sequence"/>
</dbReference>
<gene>
    <name evidence="2" type="ORF">PZH42_31690</name>
</gene>
<sequence>MKDILSEIIKKERPDGILLAFGGQTALNCGAELYTSGVLAKARYYRNMRKYPEALQTCDEAISLYPAANYVNYFGMANGMPLDDPNSNFSKS</sequence>
<reference evidence="2" key="1">
    <citation type="submission" date="2023-03" db="EMBL/GenBank/DDBJ databases">
        <title>DFI Biobank Strains.</title>
        <authorList>
            <person name="Mostad J."/>
            <person name="Paddock L."/>
            <person name="Medina S."/>
            <person name="Waligurski E."/>
            <person name="Barat B."/>
            <person name="Smith R."/>
            <person name="Burgo V."/>
            <person name="Metcalfe C."/>
            <person name="Woodson C."/>
            <person name="Sundararajan A."/>
            <person name="Ramaswamy R."/>
            <person name="Lin H."/>
            <person name="Pamer E.G."/>
        </authorList>
    </citation>
    <scope>NUCLEOTIDE SEQUENCE</scope>
    <source>
        <strain evidence="2">DFI.9.5</strain>
    </source>
</reference>
<name>A0AAX5MU84_9BACE</name>
<dbReference type="AlphaFoldDB" id="A0AAX5MU84"/>
<dbReference type="Pfam" id="PF25596">
    <property type="entry name" value="CPSase_L_D1"/>
    <property type="match status" value="1"/>
</dbReference>
<dbReference type="InterPro" id="IPR016185">
    <property type="entry name" value="PreATP-grasp_dom_sf"/>
</dbReference>
<evidence type="ECO:0000259" key="1">
    <source>
        <dbReference type="Pfam" id="PF25596"/>
    </source>
</evidence>